<evidence type="ECO:0000256" key="1">
    <source>
        <dbReference type="ARBA" id="ARBA00004651"/>
    </source>
</evidence>
<dbReference type="Pfam" id="PF19300">
    <property type="entry name" value="BPD_transp_1_N"/>
    <property type="match status" value="1"/>
</dbReference>
<dbReference type="OrthoDB" id="9778910at2"/>
<dbReference type="EMBL" id="CP001854">
    <property type="protein sequence ID" value="ADB49012.1"/>
    <property type="molecule type" value="Genomic_DNA"/>
</dbReference>
<evidence type="ECO:0000313" key="9">
    <source>
        <dbReference type="EMBL" id="ADB49012.1"/>
    </source>
</evidence>
<keyword evidence="5 7" id="KW-1133">Transmembrane helix</keyword>
<dbReference type="CDD" id="cd06261">
    <property type="entry name" value="TM_PBP2"/>
    <property type="match status" value="1"/>
</dbReference>
<feature type="transmembrane region" description="Helical" evidence="7">
    <location>
        <begin position="97"/>
        <end position="117"/>
    </location>
</feature>
<dbReference type="GO" id="GO:0005886">
    <property type="term" value="C:plasma membrane"/>
    <property type="evidence" value="ECO:0007669"/>
    <property type="project" value="UniProtKB-SubCell"/>
</dbReference>
<feature type="transmembrane region" description="Helical" evidence="7">
    <location>
        <begin position="280"/>
        <end position="306"/>
    </location>
</feature>
<dbReference type="STRING" id="469383.Cwoe_0577"/>
<dbReference type="Pfam" id="PF00528">
    <property type="entry name" value="BPD_transp_1"/>
    <property type="match status" value="1"/>
</dbReference>
<dbReference type="HOGENOM" id="CLU_036879_0_1_11"/>
<keyword evidence="2 7" id="KW-0813">Transport</keyword>
<reference evidence="9 10" key="1">
    <citation type="journal article" date="2010" name="Stand. Genomic Sci.">
        <title>Complete genome sequence of Conexibacter woesei type strain (ID131577).</title>
        <authorList>
            <person name="Pukall R."/>
            <person name="Lapidus A."/>
            <person name="Glavina Del Rio T."/>
            <person name="Copeland A."/>
            <person name="Tice H."/>
            <person name="Cheng J.-F."/>
            <person name="Lucas S."/>
            <person name="Chen F."/>
            <person name="Nolan M."/>
            <person name="Bruce D."/>
            <person name="Goodwin L."/>
            <person name="Pitluck S."/>
            <person name="Mavromatis K."/>
            <person name="Ivanova N."/>
            <person name="Ovchinnikova G."/>
            <person name="Pati A."/>
            <person name="Chen A."/>
            <person name="Palaniappan K."/>
            <person name="Land M."/>
            <person name="Hauser L."/>
            <person name="Chang Y.-J."/>
            <person name="Jeffries C.D."/>
            <person name="Chain P."/>
            <person name="Meincke L."/>
            <person name="Sims D."/>
            <person name="Brettin T."/>
            <person name="Detter J.C."/>
            <person name="Rohde M."/>
            <person name="Goeker M."/>
            <person name="Bristow J."/>
            <person name="Eisen J.A."/>
            <person name="Markowitz V."/>
            <person name="Kyrpides N.C."/>
            <person name="Klenk H.-P."/>
            <person name="Hugenholtz P."/>
        </authorList>
    </citation>
    <scope>NUCLEOTIDE SEQUENCE [LARGE SCALE GENOMIC DNA]</scope>
    <source>
        <strain evidence="10">DSM 14684 / CIP 108061 / JCM 11494 / NBRC 100937 / ID131577</strain>
    </source>
</reference>
<sequence precursor="true">MWVARRLAAGIVVVLLVSIVVFAATQALPADPAEAILGRGATPDRIEALRAELGLDRGLVQQYLDWIGGLLSGDLGRSLAANVPVSDLIGDRLVNSLVLLGLAGMISLPLAVLLGAVSAVRRDGVADRLGLGISLVLTAVPDFVIGMTLVMVFATSVLTILPAVALIPAGSSPLAHPDMLVLPVVTLVLAVVPYLYRLVRASMIDVLEADYAQMARLKGMPRGVVMRRHALPNALVPTIQASALVLGYLLSGTILVEFVFRYPGLGSALSDAISSRDLPVIQAITLIYAVAVVVFNLLADVLTVLVTPKLRTAGR</sequence>
<comment type="similarity">
    <text evidence="7">Belongs to the binding-protein-dependent transport system permease family.</text>
</comment>
<dbReference type="SUPFAM" id="SSF161098">
    <property type="entry name" value="MetI-like"/>
    <property type="match status" value="1"/>
</dbReference>
<keyword evidence="3" id="KW-1003">Cell membrane</keyword>
<name>D3F8E2_CONWI</name>
<dbReference type="Gene3D" id="1.10.3720.10">
    <property type="entry name" value="MetI-like"/>
    <property type="match status" value="1"/>
</dbReference>
<keyword evidence="10" id="KW-1185">Reference proteome</keyword>
<dbReference type="AlphaFoldDB" id="D3F8E2"/>
<evidence type="ECO:0000256" key="7">
    <source>
        <dbReference type="RuleBase" id="RU363032"/>
    </source>
</evidence>
<dbReference type="PANTHER" id="PTHR43163:SF3">
    <property type="entry name" value="PEPTIDE ABC TRANSPORTER PERMEASE PROTEIN"/>
    <property type="match status" value="1"/>
</dbReference>
<feature type="domain" description="ABC transmembrane type-1" evidence="8">
    <location>
        <begin position="93"/>
        <end position="299"/>
    </location>
</feature>
<evidence type="ECO:0000256" key="6">
    <source>
        <dbReference type="ARBA" id="ARBA00023136"/>
    </source>
</evidence>
<keyword evidence="4 7" id="KW-0812">Transmembrane</keyword>
<accession>D3F8E2</accession>
<dbReference type="KEGG" id="cwo:Cwoe_0577"/>
<feature type="transmembrane region" description="Helical" evidence="7">
    <location>
        <begin position="180"/>
        <end position="199"/>
    </location>
</feature>
<dbReference type="PROSITE" id="PS50928">
    <property type="entry name" value="ABC_TM1"/>
    <property type="match status" value="1"/>
</dbReference>
<dbReference type="RefSeq" id="WP_012932065.1">
    <property type="nucleotide sequence ID" value="NC_013739.1"/>
</dbReference>
<evidence type="ECO:0000313" key="10">
    <source>
        <dbReference type="Proteomes" id="UP000008229"/>
    </source>
</evidence>
<dbReference type="PANTHER" id="PTHR43163">
    <property type="entry name" value="DIPEPTIDE TRANSPORT SYSTEM PERMEASE PROTEIN DPPB-RELATED"/>
    <property type="match status" value="1"/>
</dbReference>
<dbReference type="InterPro" id="IPR045621">
    <property type="entry name" value="BPD_transp_1_N"/>
</dbReference>
<comment type="subcellular location">
    <subcellularLocation>
        <location evidence="1 7">Cell membrane</location>
        <topology evidence="1 7">Multi-pass membrane protein</topology>
    </subcellularLocation>
</comment>
<protein>
    <submittedName>
        <fullName evidence="9">Binding-protein-dependent transport systems inner membrane component</fullName>
    </submittedName>
</protein>
<organism evidence="9 10">
    <name type="scientific">Conexibacter woesei (strain DSM 14684 / CCUG 47730 / CIP 108061 / JCM 11494 / NBRC 100937 / ID131577)</name>
    <dbReference type="NCBI Taxonomy" id="469383"/>
    <lineage>
        <taxon>Bacteria</taxon>
        <taxon>Bacillati</taxon>
        <taxon>Actinomycetota</taxon>
        <taxon>Thermoleophilia</taxon>
        <taxon>Solirubrobacterales</taxon>
        <taxon>Conexibacteraceae</taxon>
        <taxon>Conexibacter</taxon>
    </lineage>
</organism>
<dbReference type="InterPro" id="IPR000515">
    <property type="entry name" value="MetI-like"/>
</dbReference>
<dbReference type="eggNOG" id="COG0601">
    <property type="taxonomic scope" value="Bacteria"/>
</dbReference>
<evidence type="ECO:0000256" key="5">
    <source>
        <dbReference type="ARBA" id="ARBA00022989"/>
    </source>
</evidence>
<proteinExistence type="inferred from homology"/>
<reference evidence="10" key="2">
    <citation type="submission" date="2010-01" db="EMBL/GenBank/DDBJ databases">
        <title>The complete genome of Conexibacter woesei DSM 14684.</title>
        <authorList>
            <consortium name="US DOE Joint Genome Institute (JGI-PGF)"/>
            <person name="Lucas S."/>
            <person name="Copeland A."/>
            <person name="Lapidus A."/>
            <person name="Glavina del Rio T."/>
            <person name="Dalin E."/>
            <person name="Tice H."/>
            <person name="Bruce D."/>
            <person name="Goodwin L."/>
            <person name="Pitluck S."/>
            <person name="Kyrpides N."/>
            <person name="Mavromatis K."/>
            <person name="Ivanova N."/>
            <person name="Mikhailova N."/>
            <person name="Chertkov O."/>
            <person name="Brettin T."/>
            <person name="Detter J.C."/>
            <person name="Han C."/>
            <person name="Larimer F."/>
            <person name="Land M."/>
            <person name="Hauser L."/>
            <person name="Markowitz V."/>
            <person name="Cheng J.-F."/>
            <person name="Hugenholtz P."/>
            <person name="Woyke T."/>
            <person name="Wu D."/>
            <person name="Pukall R."/>
            <person name="Steenblock K."/>
            <person name="Schneider S."/>
            <person name="Klenk H.-P."/>
            <person name="Eisen J.A."/>
        </authorList>
    </citation>
    <scope>NUCLEOTIDE SEQUENCE [LARGE SCALE GENOMIC DNA]</scope>
    <source>
        <strain evidence="10">DSM 14684 / CIP 108061 / JCM 11494 / NBRC 100937 / ID131577</strain>
    </source>
</reference>
<evidence type="ECO:0000256" key="3">
    <source>
        <dbReference type="ARBA" id="ARBA00022475"/>
    </source>
</evidence>
<evidence type="ECO:0000259" key="8">
    <source>
        <dbReference type="PROSITE" id="PS50928"/>
    </source>
</evidence>
<evidence type="ECO:0000256" key="4">
    <source>
        <dbReference type="ARBA" id="ARBA00022692"/>
    </source>
</evidence>
<dbReference type="Proteomes" id="UP000008229">
    <property type="component" value="Chromosome"/>
</dbReference>
<dbReference type="InterPro" id="IPR035906">
    <property type="entry name" value="MetI-like_sf"/>
</dbReference>
<evidence type="ECO:0000256" key="2">
    <source>
        <dbReference type="ARBA" id="ARBA00022448"/>
    </source>
</evidence>
<feature type="transmembrane region" description="Helical" evidence="7">
    <location>
        <begin position="234"/>
        <end position="260"/>
    </location>
</feature>
<feature type="transmembrane region" description="Helical" evidence="7">
    <location>
        <begin position="129"/>
        <end position="160"/>
    </location>
</feature>
<keyword evidence="6 7" id="KW-0472">Membrane</keyword>
<dbReference type="GO" id="GO:0055085">
    <property type="term" value="P:transmembrane transport"/>
    <property type="evidence" value="ECO:0007669"/>
    <property type="project" value="InterPro"/>
</dbReference>
<gene>
    <name evidence="9" type="ordered locus">Cwoe_0577</name>
</gene>